<evidence type="ECO:0000313" key="5">
    <source>
        <dbReference type="Proteomes" id="UP000580718"/>
    </source>
</evidence>
<evidence type="ECO:0000313" key="3">
    <source>
        <dbReference type="EMBL" id="PZA22931.1"/>
    </source>
</evidence>
<dbReference type="RefSeq" id="WP_110550792.1">
    <property type="nucleotide sequence ID" value="NZ_JACIBU010000001.1"/>
</dbReference>
<accession>A0A323VE97</accession>
<sequence length="114" mass="12599">MDRLAGLYDALNARDVDAALAHCAPDVDWPDAMQGGRVVGSDAVRAYWLAQWEVVDLALHPRRVRELPDGRVEVLVEQHVRDRDGDLLAHAFVLHTHTFSGPLVSRVDVGDPQA</sequence>
<organism evidence="3 4">
    <name type="scientific">Modestobacter versicolor</name>
    <dbReference type="NCBI Taxonomy" id="429133"/>
    <lineage>
        <taxon>Bacteria</taxon>
        <taxon>Bacillati</taxon>
        <taxon>Actinomycetota</taxon>
        <taxon>Actinomycetes</taxon>
        <taxon>Geodermatophilales</taxon>
        <taxon>Geodermatophilaceae</taxon>
        <taxon>Modestobacter</taxon>
    </lineage>
</organism>
<dbReference type="AlphaFoldDB" id="A0A323VE97"/>
<comment type="caution">
    <text evidence="3">The sequence shown here is derived from an EMBL/GenBank/DDBJ whole genome shotgun (WGS) entry which is preliminary data.</text>
</comment>
<dbReference type="GO" id="GO:0016853">
    <property type="term" value="F:isomerase activity"/>
    <property type="evidence" value="ECO:0007669"/>
    <property type="project" value="UniProtKB-KW"/>
</dbReference>
<dbReference type="EMBL" id="QKNV01000016">
    <property type="protein sequence ID" value="PZA22931.1"/>
    <property type="molecule type" value="Genomic_DNA"/>
</dbReference>
<dbReference type="InterPro" id="IPR032710">
    <property type="entry name" value="NTF2-like_dom_sf"/>
</dbReference>
<dbReference type="OrthoDB" id="1353852at2"/>
<name>A0A323VE97_9ACTN</name>
<evidence type="ECO:0000259" key="1">
    <source>
        <dbReference type="Pfam" id="PF12680"/>
    </source>
</evidence>
<feature type="domain" description="SnoaL-like" evidence="1">
    <location>
        <begin position="6"/>
        <end position="81"/>
    </location>
</feature>
<protein>
    <submittedName>
        <fullName evidence="2 3">Ketosteroid isomerase</fullName>
    </submittedName>
</protein>
<evidence type="ECO:0000313" key="2">
    <source>
        <dbReference type="EMBL" id="MBB3674895.1"/>
    </source>
</evidence>
<reference evidence="2 5" key="2">
    <citation type="submission" date="2020-08" db="EMBL/GenBank/DDBJ databases">
        <title>Sequencing the genomes of 1000 actinobacteria strains.</title>
        <authorList>
            <person name="Klenk H.-P."/>
        </authorList>
    </citation>
    <scope>NUCLEOTIDE SEQUENCE [LARGE SCALE GENOMIC DNA]</scope>
    <source>
        <strain evidence="2 5">DSM 16678</strain>
    </source>
</reference>
<dbReference type="SUPFAM" id="SSF54427">
    <property type="entry name" value="NTF2-like"/>
    <property type="match status" value="1"/>
</dbReference>
<keyword evidence="3" id="KW-0413">Isomerase</keyword>
<proteinExistence type="predicted"/>
<dbReference type="EMBL" id="JACIBU010000001">
    <property type="protein sequence ID" value="MBB3674895.1"/>
    <property type="molecule type" value="Genomic_DNA"/>
</dbReference>
<gene>
    <name evidence="3" type="ORF">DMO24_02620</name>
    <name evidence="2" type="ORF">FHX36_000630</name>
</gene>
<evidence type="ECO:0000313" key="4">
    <source>
        <dbReference type="Proteomes" id="UP000247602"/>
    </source>
</evidence>
<keyword evidence="4" id="KW-1185">Reference proteome</keyword>
<reference evidence="3 4" key="1">
    <citation type="submission" date="2018-06" db="EMBL/GenBank/DDBJ databases">
        <title>Draft genome sequence of Modestobacter versicolor CP153-2.</title>
        <authorList>
            <person name="Gundlapally S.R."/>
        </authorList>
    </citation>
    <scope>NUCLEOTIDE SEQUENCE [LARGE SCALE GENOMIC DNA]</scope>
    <source>
        <strain evidence="3 4">CP153-2</strain>
    </source>
</reference>
<dbReference type="Gene3D" id="3.10.450.50">
    <property type="match status" value="1"/>
</dbReference>
<dbReference type="InterPro" id="IPR037401">
    <property type="entry name" value="SnoaL-like"/>
</dbReference>
<dbReference type="Proteomes" id="UP000580718">
    <property type="component" value="Unassembled WGS sequence"/>
</dbReference>
<dbReference type="Proteomes" id="UP000247602">
    <property type="component" value="Unassembled WGS sequence"/>
</dbReference>
<dbReference type="Pfam" id="PF12680">
    <property type="entry name" value="SnoaL_2"/>
    <property type="match status" value="1"/>
</dbReference>